<evidence type="ECO:0000313" key="3">
    <source>
        <dbReference type="Proteomes" id="UP000342249"/>
    </source>
</evidence>
<sequence>MNNLTYTYKCNKCNNEFIIEKAMNEEVEIKCECGNTDVKRIYSVPSFKINCNGFCGKINK</sequence>
<dbReference type="EMBL" id="SPSF01000033">
    <property type="protein sequence ID" value="MPQ63354.1"/>
    <property type="molecule type" value="Genomic_DNA"/>
</dbReference>
<name>A0A5N7J3P2_9CLOT</name>
<proteinExistence type="predicted"/>
<gene>
    <name evidence="2" type="ORF">E4V82_14700</name>
</gene>
<protein>
    <recommendedName>
        <fullName evidence="1">Putative regulatory protein FmdB zinc ribbon domain-containing protein</fullName>
    </recommendedName>
</protein>
<evidence type="ECO:0000313" key="2">
    <source>
        <dbReference type="EMBL" id="MPQ63354.1"/>
    </source>
</evidence>
<dbReference type="InterPro" id="IPR013429">
    <property type="entry name" value="Regulatory_FmdB_Zinc_ribbon"/>
</dbReference>
<evidence type="ECO:0000259" key="1">
    <source>
        <dbReference type="SMART" id="SM00834"/>
    </source>
</evidence>
<organism evidence="2 3">
    <name type="scientific">Clostridium estertheticum</name>
    <dbReference type="NCBI Taxonomy" id="238834"/>
    <lineage>
        <taxon>Bacteria</taxon>
        <taxon>Bacillati</taxon>
        <taxon>Bacillota</taxon>
        <taxon>Clostridia</taxon>
        <taxon>Eubacteriales</taxon>
        <taxon>Clostridiaceae</taxon>
        <taxon>Clostridium</taxon>
    </lineage>
</organism>
<accession>A0A5N7J3P2</accession>
<dbReference type="SMART" id="SM00834">
    <property type="entry name" value="CxxC_CXXC_SSSS"/>
    <property type="match status" value="1"/>
</dbReference>
<reference evidence="2 3" key="1">
    <citation type="journal article" date="2019" name="Lett. Appl. Microbiol.">
        <title>A case of 'blown pack' spoilage of vacuum-packaged pork likely associated with Clostridium estertheticum in Canada.</title>
        <authorList>
            <person name="Zhang P."/>
            <person name="Ward P."/>
            <person name="McMullen L.M."/>
            <person name="Yang X."/>
        </authorList>
    </citation>
    <scope>NUCLEOTIDE SEQUENCE [LARGE SCALE GENOMIC DNA]</scope>
    <source>
        <strain evidence="2 3">MA19</strain>
    </source>
</reference>
<dbReference type="AlphaFoldDB" id="A0A5N7J3P2"/>
<dbReference type="Proteomes" id="UP000342249">
    <property type="component" value="Unassembled WGS sequence"/>
</dbReference>
<dbReference type="NCBIfam" id="TIGR02605">
    <property type="entry name" value="CxxC_CxxC_SSSS"/>
    <property type="match status" value="1"/>
</dbReference>
<comment type="caution">
    <text evidence="2">The sequence shown here is derived from an EMBL/GenBank/DDBJ whole genome shotgun (WGS) entry which is preliminary data.</text>
</comment>
<feature type="domain" description="Putative regulatory protein FmdB zinc ribbon" evidence="1">
    <location>
        <begin position="5"/>
        <end position="43"/>
    </location>
</feature>